<dbReference type="GO" id="GO:0071111">
    <property type="term" value="F:cyclic-guanylate-specific phosphodiesterase activity"/>
    <property type="evidence" value="ECO:0007669"/>
    <property type="project" value="UniProtKB-EC"/>
</dbReference>
<organism evidence="2 3">
    <name type="scientific">Vibrio thalassae</name>
    <dbReference type="NCBI Taxonomy" id="1243014"/>
    <lineage>
        <taxon>Bacteria</taxon>
        <taxon>Pseudomonadati</taxon>
        <taxon>Pseudomonadota</taxon>
        <taxon>Gammaproteobacteria</taxon>
        <taxon>Vibrionales</taxon>
        <taxon>Vibrionaceae</taxon>
        <taxon>Vibrio</taxon>
    </lineage>
</organism>
<dbReference type="SMART" id="SM00062">
    <property type="entry name" value="PBPb"/>
    <property type="match status" value="1"/>
</dbReference>
<dbReference type="PANTHER" id="PTHR43155:SF2">
    <property type="entry name" value="CYCLIC DI-GMP PHOSPHODIESTERASE PA4108"/>
    <property type="match status" value="1"/>
</dbReference>
<sequence length="1054" mass="120176">MENISGHMTQKKKTSSRLSIRRVVALLFTFAVTATAVISASVIYSLTKERELNHALDNYRLLSSLLSQRLEQIDHVGEQSAVQLGYLLSTQLNEKEPSELMELFGATFLGNPFIYSIYIGFNDDNFLQLVSLEPDYIADKLNLLDGESWMMIQHTTDSDGNRVKRTKFFYDNFTLSREQEEASTYYPTQRSWYTHASDEKTYKTAPYLFHNLRVTGQTFSRKVPNLDAVIGVDIALASLHKHFEDSLSDNISLEGADAYITSSDGRIIATNTFSYATSDLPSVARMPLSEEEMDLVINSPALKVSNQLDWEPLDFTVVGNPDGLAIDTFRLISDATGLQFKYVNGRSWQELIGDFRLGDIDILQSIVTGSNITNSTLESGPLFSLDYVIATHQDAPQITSWDELNGSAIGFLDGWFIVNKLREDYPMVELLSYDSYEQAFEDVENQKILGVIDVAPVIKSKVTRLVDNNITIQPLGQHPALPSSFVFVADDKLEPYLHLINKAITYLDQNQVRTTLEQKWLDSEQPSTSHIPSNELLAMLENPSYHGKISSVDINEQQYFVYITEVSDAPEEYFVLAIPEQKLLSNAYSTIINSALWTLAVLIIMVPLVWRLSTPLSSPIKQLLLQTKRIKHRQYHKVKRFRTSVREINELSHAIYDMSQSLDAFQRSQDAFIEAIIQLIARAVDEKSPYTGSHCLRVPELAFLLSDAAEQSNDGIFESFEFENDAKRREFRIAAWLHDCGKITTPEYVVDKGTKLETNYNRIHEIRTRFEVLWRDAEITALKAQLEQPDLADEAKQHLEQRQAELLEQFNFIAKLNLGNEFINKQDKIRITEISKQTWLSHFDRHLGLSPVEEQRLSTQPSELTHEPLLSDRPEHIIKRSSNYDIDEKLGINMKVPEHLYNLGEIYNLSISRGTLTQEERFKINEHMIAGIKMLSSIPFPDDLKNVERIATTHHETMRGDGYPRRLTGDELSIPERILAVADIFEALTAADRPYKKAKTVSESLDILHKMALEQHVDLAVFQLFVKSGVYRTYAERFLSTNQIDNVDESKYLG</sequence>
<dbReference type="Gene3D" id="1.10.3210.10">
    <property type="entry name" value="Hypothetical protein af1432"/>
    <property type="match status" value="2"/>
</dbReference>
<dbReference type="SUPFAM" id="SSF53850">
    <property type="entry name" value="Periplasmic binding protein-like II"/>
    <property type="match status" value="1"/>
</dbReference>
<protein>
    <submittedName>
        <fullName evidence="2">Cyclic di-GMP phosphodiesterase response regulator RpfG</fullName>
        <ecNumber evidence="2">3.1.4.52</ecNumber>
    </submittedName>
</protein>
<dbReference type="RefSeq" id="WP_096993377.1">
    <property type="nucleotide sequence ID" value="NZ_OANU01000023.1"/>
</dbReference>
<evidence type="ECO:0000259" key="1">
    <source>
        <dbReference type="PROSITE" id="PS51832"/>
    </source>
</evidence>
<dbReference type="SUPFAM" id="SSF109604">
    <property type="entry name" value="HD-domain/PDEase-like"/>
    <property type="match status" value="2"/>
</dbReference>
<dbReference type="EC" id="3.1.4.52" evidence="2"/>
<dbReference type="SMART" id="SM00471">
    <property type="entry name" value="HDc"/>
    <property type="match status" value="1"/>
</dbReference>
<evidence type="ECO:0000313" key="3">
    <source>
        <dbReference type="Proteomes" id="UP000219336"/>
    </source>
</evidence>
<name>A0A240EJL4_9VIBR</name>
<gene>
    <name evidence="2" type="primary">rpfG_4</name>
    <name evidence="2" type="ORF">VTH8203_01793</name>
</gene>
<keyword evidence="3" id="KW-1185">Reference proteome</keyword>
<dbReference type="Gene3D" id="6.10.340.10">
    <property type="match status" value="1"/>
</dbReference>
<proteinExistence type="predicted"/>
<dbReference type="EMBL" id="OANU01000023">
    <property type="protein sequence ID" value="SNX48175.1"/>
    <property type="molecule type" value="Genomic_DNA"/>
</dbReference>
<dbReference type="CDD" id="cd00077">
    <property type="entry name" value="HDc"/>
    <property type="match status" value="2"/>
</dbReference>
<dbReference type="Pfam" id="PF00497">
    <property type="entry name" value="SBP_bac_3"/>
    <property type="match status" value="1"/>
</dbReference>
<dbReference type="InterPro" id="IPR003607">
    <property type="entry name" value="HD/PDEase_dom"/>
</dbReference>
<dbReference type="CDD" id="cd01007">
    <property type="entry name" value="PBP2_BvgS_HisK_like"/>
    <property type="match status" value="1"/>
</dbReference>
<dbReference type="OrthoDB" id="9764808at2"/>
<dbReference type="Gene3D" id="3.40.190.10">
    <property type="entry name" value="Periplasmic binding protein-like II"/>
    <property type="match status" value="2"/>
</dbReference>
<accession>A0A240EJL4</accession>
<dbReference type="Proteomes" id="UP000219336">
    <property type="component" value="Unassembled WGS sequence"/>
</dbReference>
<evidence type="ECO:0000313" key="2">
    <source>
        <dbReference type="EMBL" id="SNX48175.1"/>
    </source>
</evidence>
<keyword evidence="2" id="KW-0378">Hydrolase</keyword>
<dbReference type="AlphaFoldDB" id="A0A240EJL4"/>
<dbReference type="InterPro" id="IPR037522">
    <property type="entry name" value="HD_GYP_dom"/>
</dbReference>
<dbReference type="Gene3D" id="3.30.450.20">
    <property type="entry name" value="PAS domain"/>
    <property type="match status" value="1"/>
</dbReference>
<dbReference type="InterPro" id="IPR001638">
    <property type="entry name" value="Solute-binding_3/MltF_N"/>
</dbReference>
<reference evidence="3" key="1">
    <citation type="submission" date="2016-06" db="EMBL/GenBank/DDBJ databases">
        <authorList>
            <person name="Rodrigo-Torres L."/>
            <person name="Arahal R.D."/>
            <person name="Lucena T."/>
        </authorList>
    </citation>
    <scope>NUCLEOTIDE SEQUENCE [LARGE SCALE GENOMIC DNA]</scope>
    <source>
        <strain evidence="3">CECT8203</strain>
    </source>
</reference>
<dbReference type="PROSITE" id="PS51832">
    <property type="entry name" value="HD_GYP"/>
    <property type="match status" value="1"/>
</dbReference>
<dbReference type="Pfam" id="PF13487">
    <property type="entry name" value="HD_5"/>
    <property type="match status" value="1"/>
</dbReference>
<dbReference type="PANTHER" id="PTHR43155">
    <property type="entry name" value="CYCLIC DI-GMP PHOSPHODIESTERASE PA4108-RELATED"/>
    <property type="match status" value="1"/>
</dbReference>
<feature type="domain" description="HD-GYP" evidence="1">
    <location>
        <begin position="835"/>
        <end position="1040"/>
    </location>
</feature>